<proteinExistence type="predicted"/>
<dbReference type="PANTHER" id="PTHR12475:SF4">
    <property type="entry name" value="PROTEIN THEM6"/>
    <property type="match status" value="1"/>
</dbReference>
<dbReference type="Pfam" id="PF13279">
    <property type="entry name" value="4HBT_2"/>
    <property type="match status" value="1"/>
</dbReference>
<protein>
    <submittedName>
        <fullName evidence="1">Thioeseterase</fullName>
    </submittedName>
</protein>
<accession>A0A8J3G0B2</accession>
<reference evidence="1" key="2">
    <citation type="submission" date="2020-09" db="EMBL/GenBank/DDBJ databases">
        <authorList>
            <person name="Sun Q."/>
            <person name="Kim S."/>
        </authorList>
    </citation>
    <scope>NUCLEOTIDE SEQUENCE</scope>
    <source>
        <strain evidence="1">KCTC 32501</strain>
    </source>
</reference>
<sequence length="187" mass="21890">MYIWFRMIRMFFIAWLEQRRHGHVGLFETTVFTTRAWPNDLDFNVHVNNGRINTLADLGRMHFFLRTGLLQYALRQGVRPMVGDITSKFRREIKAFDEVVIHTRLIGWVDKWAFMEHRIVREGRVIANVVMRGMFKGRSGAMAPEVLLSEFAPDTESHVNDLPDWALDWHRGMEGMSAQLRAEEASL</sequence>
<comment type="caution">
    <text evidence="1">The sequence shown here is derived from an EMBL/GenBank/DDBJ whole genome shotgun (WGS) entry which is preliminary data.</text>
</comment>
<dbReference type="InterPro" id="IPR051490">
    <property type="entry name" value="THEM6_lcsJ_thioesterase"/>
</dbReference>
<dbReference type="EMBL" id="BMZG01000009">
    <property type="protein sequence ID" value="GHA77344.1"/>
    <property type="molecule type" value="Genomic_DNA"/>
</dbReference>
<dbReference type="Proteomes" id="UP000614287">
    <property type="component" value="Unassembled WGS sequence"/>
</dbReference>
<dbReference type="PANTHER" id="PTHR12475">
    <property type="match status" value="1"/>
</dbReference>
<dbReference type="AlphaFoldDB" id="A0A8J3G0B2"/>
<keyword evidence="2" id="KW-1185">Reference proteome</keyword>
<name>A0A8J3G0B2_9BURK</name>
<evidence type="ECO:0000313" key="2">
    <source>
        <dbReference type="Proteomes" id="UP000614287"/>
    </source>
</evidence>
<dbReference type="InterPro" id="IPR029069">
    <property type="entry name" value="HotDog_dom_sf"/>
</dbReference>
<gene>
    <name evidence="1" type="ORF">GCM10009007_17980</name>
</gene>
<evidence type="ECO:0000313" key="1">
    <source>
        <dbReference type="EMBL" id="GHA77344.1"/>
    </source>
</evidence>
<reference evidence="1" key="1">
    <citation type="journal article" date="2014" name="Int. J. Syst. Evol. Microbiol.">
        <title>Complete genome sequence of Corynebacterium casei LMG S-19264T (=DSM 44701T), isolated from a smear-ripened cheese.</title>
        <authorList>
            <consortium name="US DOE Joint Genome Institute (JGI-PGF)"/>
            <person name="Walter F."/>
            <person name="Albersmeier A."/>
            <person name="Kalinowski J."/>
            <person name="Ruckert C."/>
        </authorList>
    </citation>
    <scope>NUCLEOTIDE SEQUENCE</scope>
    <source>
        <strain evidence="1">KCTC 32501</strain>
    </source>
</reference>
<dbReference type="RefSeq" id="WP_189493626.1">
    <property type="nucleotide sequence ID" value="NZ_BMZG01000009.1"/>
</dbReference>
<dbReference type="CDD" id="cd00586">
    <property type="entry name" value="4HBT"/>
    <property type="match status" value="1"/>
</dbReference>
<dbReference type="SUPFAM" id="SSF54637">
    <property type="entry name" value="Thioesterase/thiol ester dehydrase-isomerase"/>
    <property type="match status" value="1"/>
</dbReference>
<dbReference type="Gene3D" id="3.10.129.10">
    <property type="entry name" value="Hotdog Thioesterase"/>
    <property type="match status" value="1"/>
</dbReference>
<organism evidence="1 2">
    <name type="scientific">Formosimonas limnophila</name>
    <dbReference type="NCBI Taxonomy" id="1384487"/>
    <lineage>
        <taxon>Bacteria</taxon>
        <taxon>Pseudomonadati</taxon>
        <taxon>Pseudomonadota</taxon>
        <taxon>Betaproteobacteria</taxon>
        <taxon>Burkholderiales</taxon>
        <taxon>Burkholderiaceae</taxon>
        <taxon>Formosimonas</taxon>
    </lineage>
</organism>